<sequence>MDSCWRFTFLGVVSLDPAISAPELGLDLGVGINVLRREDGGSGAWRQRRREEGGGRQPCRSRRCGSASSLASGSSGRLPRVVAERVPRGGGARRQRRKEPRKEE</sequence>
<gene>
    <name evidence="2" type="ORF">EJB05_40692</name>
</gene>
<feature type="compositionally biased region" description="Basic residues" evidence="1">
    <location>
        <begin position="91"/>
        <end position="104"/>
    </location>
</feature>
<evidence type="ECO:0000313" key="3">
    <source>
        <dbReference type="Proteomes" id="UP000324897"/>
    </source>
</evidence>
<organism evidence="2 3">
    <name type="scientific">Eragrostis curvula</name>
    <name type="common">weeping love grass</name>
    <dbReference type="NCBI Taxonomy" id="38414"/>
    <lineage>
        <taxon>Eukaryota</taxon>
        <taxon>Viridiplantae</taxon>
        <taxon>Streptophyta</taxon>
        <taxon>Embryophyta</taxon>
        <taxon>Tracheophyta</taxon>
        <taxon>Spermatophyta</taxon>
        <taxon>Magnoliopsida</taxon>
        <taxon>Liliopsida</taxon>
        <taxon>Poales</taxon>
        <taxon>Poaceae</taxon>
        <taxon>PACMAD clade</taxon>
        <taxon>Chloridoideae</taxon>
        <taxon>Eragrostideae</taxon>
        <taxon>Eragrostidinae</taxon>
        <taxon>Eragrostis</taxon>
    </lineage>
</organism>
<dbReference type="Gramene" id="TVU13160">
    <property type="protein sequence ID" value="TVU13160"/>
    <property type="gene ID" value="EJB05_40692"/>
</dbReference>
<feature type="compositionally biased region" description="Low complexity" evidence="1">
    <location>
        <begin position="64"/>
        <end position="80"/>
    </location>
</feature>
<feature type="region of interest" description="Disordered" evidence="1">
    <location>
        <begin position="41"/>
        <end position="104"/>
    </location>
</feature>
<feature type="non-terminal residue" evidence="2">
    <location>
        <position position="104"/>
    </location>
</feature>
<dbReference type="AlphaFoldDB" id="A0A5J9TPD9"/>
<protein>
    <submittedName>
        <fullName evidence="2">Uncharacterized protein</fullName>
    </submittedName>
</protein>
<keyword evidence="3" id="KW-1185">Reference proteome</keyword>
<name>A0A5J9TPD9_9POAL</name>
<comment type="caution">
    <text evidence="2">The sequence shown here is derived from an EMBL/GenBank/DDBJ whole genome shotgun (WGS) entry which is preliminary data.</text>
</comment>
<evidence type="ECO:0000313" key="2">
    <source>
        <dbReference type="EMBL" id="TVU13160.1"/>
    </source>
</evidence>
<reference evidence="2 3" key="1">
    <citation type="journal article" date="2019" name="Sci. Rep.">
        <title>A high-quality genome of Eragrostis curvula grass provides insights into Poaceae evolution and supports new strategies to enhance forage quality.</title>
        <authorList>
            <person name="Carballo J."/>
            <person name="Santos B.A.C.M."/>
            <person name="Zappacosta D."/>
            <person name="Garbus I."/>
            <person name="Selva J.P."/>
            <person name="Gallo C.A."/>
            <person name="Diaz A."/>
            <person name="Albertini E."/>
            <person name="Caccamo M."/>
            <person name="Echenique V."/>
        </authorList>
    </citation>
    <scope>NUCLEOTIDE SEQUENCE [LARGE SCALE GENOMIC DNA]</scope>
    <source>
        <strain evidence="3">cv. Victoria</strain>
        <tissue evidence="2">Leaf</tissue>
    </source>
</reference>
<proteinExistence type="predicted"/>
<accession>A0A5J9TPD9</accession>
<evidence type="ECO:0000256" key="1">
    <source>
        <dbReference type="SAM" id="MobiDB-lite"/>
    </source>
</evidence>
<dbReference type="EMBL" id="RWGY01000035">
    <property type="protein sequence ID" value="TVU13160.1"/>
    <property type="molecule type" value="Genomic_DNA"/>
</dbReference>
<dbReference type="Proteomes" id="UP000324897">
    <property type="component" value="Unassembled WGS sequence"/>
</dbReference>